<protein>
    <recommendedName>
        <fullName evidence="2">Xylanase inhibitor C-terminal domain-containing protein</fullName>
    </recommendedName>
</protein>
<feature type="region of interest" description="Disordered" evidence="1">
    <location>
        <begin position="109"/>
        <end position="140"/>
    </location>
</feature>
<reference evidence="3 4" key="1">
    <citation type="submission" date="2024-08" db="EMBL/GenBank/DDBJ databases">
        <title>Insights into the chromosomal genome structure of Flemingia macrophylla.</title>
        <authorList>
            <person name="Ding Y."/>
            <person name="Zhao Y."/>
            <person name="Bi W."/>
            <person name="Wu M."/>
            <person name="Zhao G."/>
            <person name="Gong Y."/>
            <person name="Li W."/>
            <person name="Zhang P."/>
        </authorList>
    </citation>
    <scope>NUCLEOTIDE SEQUENCE [LARGE SCALE GENOMIC DNA]</scope>
    <source>
        <strain evidence="3">DYQJB</strain>
        <tissue evidence="3">Leaf</tissue>
    </source>
</reference>
<name>A0ABD1MFL1_9FABA</name>
<dbReference type="SUPFAM" id="SSF50630">
    <property type="entry name" value="Acid proteases"/>
    <property type="match status" value="1"/>
</dbReference>
<dbReference type="PANTHER" id="PTHR13683:SF775">
    <property type="entry name" value="EUKARYOTIC ASPARTYL PROTEASE FAMILY PROTEIN"/>
    <property type="match status" value="1"/>
</dbReference>
<feature type="domain" description="Xylanase inhibitor C-terminal" evidence="2">
    <location>
        <begin position="22"/>
        <end position="98"/>
    </location>
</feature>
<evidence type="ECO:0000256" key="1">
    <source>
        <dbReference type="SAM" id="MobiDB-lite"/>
    </source>
</evidence>
<dbReference type="InterPro" id="IPR032799">
    <property type="entry name" value="TAXi_C"/>
</dbReference>
<feature type="compositionally biased region" description="Basic and acidic residues" evidence="1">
    <location>
        <begin position="109"/>
        <end position="119"/>
    </location>
</feature>
<gene>
    <name evidence="3" type="ORF">Fmac_015595</name>
</gene>
<evidence type="ECO:0000313" key="3">
    <source>
        <dbReference type="EMBL" id="KAL2334382.1"/>
    </source>
</evidence>
<accession>A0ABD1MFL1</accession>
<organism evidence="3 4">
    <name type="scientific">Flemingia macrophylla</name>
    <dbReference type="NCBI Taxonomy" id="520843"/>
    <lineage>
        <taxon>Eukaryota</taxon>
        <taxon>Viridiplantae</taxon>
        <taxon>Streptophyta</taxon>
        <taxon>Embryophyta</taxon>
        <taxon>Tracheophyta</taxon>
        <taxon>Spermatophyta</taxon>
        <taxon>Magnoliopsida</taxon>
        <taxon>eudicotyledons</taxon>
        <taxon>Gunneridae</taxon>
        <taxon>Pentapetalae</taxon>
        <taxon>rosids</taxon>
        <taxon>fabids</taxon>
        <taxon>Fabales</taxon>
        <taxon>Fabaceae</taxon>
        <taxon>Papilionoideae</taxon>
        <taxon>50 kb inversion clade</taxon>
        <taxon>NPAAA clade</taxon>
        <taxon>indigoferoid/millettioid clade</taxon>
        <taxon>Phaseoleae</taxon>
        <taxon>Flemingia</taxon>
    </lineage>
</organism>
<dbReference type="InterPro" id="IPR021109">
    <property type="entry name" value="Peptidase_aspartic_dom_sf"/>
</dbReference>
<sequence>MPSLLSSLTHHWLQNPDLDMFYYLKLKGISIGGEALKVSNTSFEVDATSDDDIIMDSGTTVMKLWSQVYKKLREAFVSGMKGFTKVKGVWLFDKCYDLLSRIVWRKKEEGRRKNEERKKKENGRKKKEKRRKKSEEERKE</sequence>
<comment type="caution">
    <text evidence="3">The sequence shown here is derived from an EMBL/GenBank/DDBJ whole genome shotgun (WGS) entry which is preliminary data.</text>
</comment>
<dbReference type="InterPro" id="IPR001461">
    <property type="entry name" value="Aspartic_peptidase_A1"/>
</dbReference>
<dbReference type="Gene3D" id="2.40.70.10">
    <property type="entry name" value="Acid Proteases"/>
    <property type="match status" value="1"/>
</dbReference>
<proteinExistence type="predicted"/>
<dbReference type="EMBL" id="JBGMDY010000005">
    <property type="protein sequence ID" value="KAL2334382.1"/>
    <property type="molecule type" value="Genomic_DNA"/>
</dbReference>
<dbReference type="Proteomes" id="UP001603857">
    <property type="component" value="Unassembled WGS sequence"/>
</dbReference>
<dbReference type="Pfam" id="PF14541">
    <property type="entry name" value="TAXi_C"/>
    <property type="match status" value="1"/>
</dbReference>
<feature type="compositionally biased region" description="Basic residues" evidence="1">
    <location>
        <begin position="120"/>
        <end position="132"/>
    </location>
</feature>
<evidence type="ECO:0000313" key="4">
    <source>
        <dbReference type="Proteomes" id="UP001603857"/>
    </source>
</evidence>
<dbReference type="AlphaFoldDB" id="A0ABD1MFL1"/>
<keyword evidence="4" id="KW-1185">Reference proteome</keyword>
<evidence type="ECO:0000259" key="2">
    <source>
        <dbReference type="Pfam" id="PF14541"/>
    </source>
</evidence>
<dbReference type="PANTHER" id="PTHR13683">
    <property type="entry name" value="ASPARTYL PROTEASES"/>
    <property type="match status" value="1"/>
</dbReference>